<dbReference type="InterPro" id="IPR013103">
    <property type="entry name" value="RVT_2"/>
</dbReference>
<dbReference type="AlphaFoldDB" id="A0A8T3CFM5"/>
<sequence>MLVTSNESGLISQLLHDLKQAFNLKEPVPASLFLGIRITSTPSGVFLDQQQYAQSILDASGFSNCKPSPTPIALKPTITSTAPAPFGDATFYLQITGSLQYLTITRPDIAFAANQICQHMHDPQPHHFQALKRLLRYIQGTLTFGIPLTKSSPNLSTYVDADWASDPSDQKSTTGFCTFLGSNLISWSVKK</sequence>
<evidence type="ECO:0000313" key="3">
    <source>
        <dbReference type="Proteomes" id="UP000829196"/>
    </source>
</evidence>
<dbReference type="SUPFAM" id="SSF56672">
    <property type="entry name" value="DNA/RNA polymerases"/>
    <property type="match status" value="1"/>
</dbReference>
<evidence type="ECO:0000259" key="1">
    <source>
        <dbReference type="Pfam" id="PF07727"/>
    </source>
</evidence>
<dbReference type="PANTHER" id="PTHR11439">
    <property type="entry name" value="GAG-POL-RELATED RETROTRANSPOSON"/>
    <property type="match status" value="1"/>
</dbReference>
<protein>
    <recommendedName>
        <fullName evidence="1">Reverse transcriptase Ty1/copia-type domain-containing protein</fullName>
    </recommendedName>
</protein>
<gene>
    <name evidence="2" type="ORF">KFK09_000692</name>
</gene>
<comment type="caution">
    <text evidence="2">The sequence shown here is derived from an EMBL/GenBank/DDBJ whole genome shotgun (WGS) entry which is preliminary data.</text>
</comment>
<accession>A0A8T3CFM5</accession>
<dbReference type="InterPro" id="IPR043502">
    <property type="entry name" value="DNA/RNA_pol_sf"/>
</dbReference>
<reference evidence="2" key="1">
    <citation type="journal article" date="2022" name="Front. Genet.">
        <title>Chromosome-Scale Assembly of the Dendrobium nobile Genome Provides Insights Into the Molecular Mechanism of the Biosynthesis of the Medicinal Active Ingredient of Dendrobium.</title>
        <authorList>
            <person name="Xu Q."/>
            <person name="Niu S.-C."/>
            <person name="Li K.-L."/>
            <person name="Zheng P.-J."/>
            <person name="Zhang X.-J."/>
            <person name="Jia Y."/>
            <person name="Liu Y."/>
            <person name="Niu Y.-X."/>
            <person name="Yu L.-H."/>
            <person name="Chen D.-F."/>
            <person name="Zhang G.-Q."/>
        </authorList>
    </citation>
    <scope>NUCLEOTIDE SEQUENCE</scope>
    <source>
        <tissue evidence="2">Leaf</tissue>
    </source>
</reference>
<organism evidence="2 3">
    <name type="scientific">Dendrobium nobile</name>
    <name type="common">Orchid</name>
    <dbReference type="NCBI Taxonomy" id="94219"/>
    <lineage>
        <taxon>Eukaryota</taxon>
        <taxon>Viridiplantae</taxon>
        <taxon>Streptophyta</taxon>
        <taxon>Embryophyta</taxon>
        <taxon>Tracheophyta</taxon>
        <taxon>Spermatophyta</taxon>
        <taxon>Magnoliopsida</taxon>
        <taxon>Liliopsida</taxon>
        <taxon>Asparagales</taxon>
        <taxon>Orchidaceae</taxon>
        <taxon>Epidendroideae</taxon>
        <taxon>Malaxideae</taxon>
        <taxon>Dendrobiinae</taxon>
        <taxon>Dendrobium</taxon>
    </lineage>
</organism>
<dbReference type="EMBL" id="JAGYWB010000001">
    <property type="protein sequence ID" value="KAI0531140.1"/>
    <property type="molecule type" value="Genomic_DNA"/>
</dbReference>
<proteinExistence type="predicted"/>
<evidence type="ECO:0000313" key="2">
    <source>
        <dbReference type="EMBL" id="KAI0531140.1"/>
    </source>
</evidence>
<dbReference type="PANTHER" id="PTHR11439:SF455">
    <property type="entry name" value="RLK (RECEPTOR-LIKE PROTEIN KINASE) 8, PUTATIVE-RELATED"/>
    <property type="match status" value="1"/>
</dbReference>
<dbReference type="OrthoDB" id="655282at2759"/>
<dbReference type="Pfam" id="PF07727">
    <property type="entry name" value="RVT_2"/>
    <property type="match status" value="1"/>
</dbReference>
<dbReference type="Proteomes" id="UP000829196">
    <property type="component" value="Unassembled WGS sequence"/>
</dbReference>
<keyword evidence="3" id="KW-1185">Reference proteome</keyword>
<feature type="domain" description="Reverse transcriptase Ty1/copia-type" evidence="1">
    <location>
        <begin position="1"/>
        <end position="72"/>
    </location>
</feature>
<name>A0A8T3CFM5_DENNO</name>